<feature type="domain" description="Carbohydrate kinase PfkB" evidence="4">
    <location>
        <begin position="1"/>
        <end position="317"/>
    </location>
</feature>
<dbReference type="Gene3D" id="3.40.1190.20">
    <property type="match status" value="1"/>
</dbReference>
<dbReference type="SUPFAM" id="SSF53613">
    <property type="entry name" value="Ribokinase-like"/>
    <property type="match status" value="1"/>
</dbReference>
<dbReference type="Pfam" id="PF00294">
    <property type="entry name" value="PfkB"/>
    <property type="match status" value="1"/>
</dbReference>
<dbReference type="RefSeq" id="WP_132010647.1">
    <property type="nucleotide sequence ID" value="NZ_JABUHM010000014.1"/>
</dbReference>
<comment type="caution">
    <text evidence="5">The sequence shown here is derived from an EMBL/GenBank/DDBJ whole genome shotgun (WGS) entry which is preliminary data.</text>
</comment>
<dbReference type="EMBL" id="SLVV01000012">
    <property type="protein sequence ID" value="TCN21496.1"/>
    <property type="molecule type" value="Genomic_DNA"/>
</dbReference>
<evidence type="ECO:0000256" key="2">
    <source>
        <dbReference type="ARBA" id="ARBA00022679"/>
    </source>
</evidence>
<sequence>MKKVVTLGEIMLRFSTLEGERLSETGHLTANYGGAEANVAVSLSHFGHEAYFVSKVPDNPLGRAVERHLKSNGVQTDYLLKGGNRLGTYYLEAGVGERSAQVTYDRAYSSFSQLSPEEIDLDEVLDGAELLHISGITLALSPALRELALLAFKKAKEKGITTSFDFNYRAKLWTQQEASEAIKPLLPYADICSCGELDAVYLLGLDKEDEALPREDRLKSYYKKINEMYPDIQYIFSTFRTVLSATSNKLQGNLFTDGELYQSKVHHIEPIVDRVGGGDAFAAGILTGILDGLSAARTISFATAASALKHTIHGDCNAFSKEEVLQFATNEPGKIVR</sequence>
<keyword evidence="3 5" id="KW-0418">Kinase</keyword>
<dbReference type="AlphaFoldDB" id="A0A4R2B518"/>
<proteinExistence type="inferred from homology"/>
<name>A0A4R2B518_9BACI</name>
<evidence type="ECO:0000256" key="1">
    <source>
        <dbReference type="ARBA" id="ARBA00010688"/>
    </source>
</evidence>
<protein>
    <submittedName>
        <fullName evidence="5">2-dehydro-3-deoxygluconokinase</fullName>
    </submittedName>
</protein>
<keyword evidence="6" id="KW-1185">Reference proteome</keyword>
<dbReference type="PANTHER" id="PTHR43320:SF2">
    <property type="entry name" value="2-DEHYDRO-3-DEOXYGLUCONOKINASE_2-DEHYDRO-3-DEOXYGALACTONOKINASE"/>
    <property type="match status" value="1"/>
</dbReference>
<reference evidence="5 6" key="1">
    <citation type="journal article" date="2015" name="Stand. Genomic Sci.">
        <title>Genomic Encyclopedia of Bacterial and Archaeal Type Strains, Phase III: the genomes of soil and plant-associated and newly described type strains.</title>
        <authorList>
            <person name="Whitman W.B."/>
            <person name="Woyke T."/>
            <person name="Klenk H.P."/>
            <person name="Zhou Y."/>
            <person name="Lilburn T.G."/>
            <person name="Beck B.J."/>
            <person name="De Vos P."/>
            <person name="Vandamme P."/>
            <person name="Eisen J.A."/>
            <person name="Garrity G."/>
            <person name="Hugenholtz P."/>
            <person name="Kyrpides N.C."/>
        </authorList>
    </citation>
    <scope>NUCLEOTIDE SEQUENCE [LARGE SCALE GENOMIC DNA]</scope>
    <source>
        <strain evidence="5 6">CV53</strain>
    </source>
</reference>
<evidence type="ECO:0000313" key="5">
    <source>
        <dbReference type="EMBL" id="TCN21496.1"/>
    </source>
</evidence>
<gene>
    <name evidence="5" type="ORF">EV146_112179</name>
</gene>
<dbReference type="Proteomes" id="UP000295689">
    <property type="component" value="Unassembled WGS sequence"/>
</dbReference>
<evidence type="ECO:0000259" key="4">
    <source>
        <dbReference type="Pfam" id="PF00294"/>
    </source>
</evidence>
<dbReference type="CDD" id="cd01166">
    <property type="entry name" value="KdgK"/>
    <property type="match status" value="1"/>
</dbReference>
<dbReference type="InterPro" id="IPR029056">
    <property type="entry name" value="Ribokinase-like"/>
</dbReference>
<dbReference type="PANTHER" id="PTHR43320">
    <property type="entry name" value="SUGAR KINASE"/>
    <property type="match status" value="1"/>
</dbReference>
<dbReference type="InterPro" id="IPR011611">
    <property type="entry name" value="PfkB_dom"/>
</dbReference>
<organism evidence="5 6">
    <name type="scientific">Mesobacillus foraminis</name>
    <dbReference type="NCBI Taxonomy" id="279826"/>
    <lineage>
        <taxon>Bacteria</taxon>
        <taxon>Bacillati</taxon>
        <taxon>Bacillota</taxon>
        <taxon>Bacilli</taxon>
        <taxon>Bacillales</taxon>
        <taxon>Bacillaceae</taxon>
        <taxon>Mesobacillus</taxon>
    </lineage>
</organism>
<evidence type="ECO:0000256" key="3">
    <source>
        <dbReference type="ARBA" id="ARBA00022777"/>
    </source>
</evidence>
<keyword evidence="2" id="KW-0808">Transferase</keyword>
<dbReference type="GO" id="GO:0016301">
    <property type="term" value="F:kinase activity"/>
    <property type="evidence" value="ECO:0007669"/>
    <property type="project" value="UniProtKB-KW"/>
</dbReference>
<accession>A0A4R2B518</accession>
<dbReference type="InterPro" id="IPR052700">
    <property type="entry name" value="Carb_kinase_PfkB-like"/>
</dbReference>
<evidence type="ECO:0000313" key="6">
    <source>
        <dbReference type="Proteomes" id="UP000295689"/>
    </source>
</evidence>
<comment type="similarity">
    <text evidence="1">Belongs to the carbohydrate kinase PfkB family.</text>
</comment>